<dbReference type="EMBL" id="AP025028">
    <property type="protein sequence ID" value="BDA79366.1"/>
    <property type="molecule type" value="Genomic_DNA"/>
</dbReference>
<protein>
    <recommendedName>
        <fullName evidence="4">Lipoprotein</fullName>
    </recommendedName>
</protein>
<proteinExistence type="predicted"/>
<keyword evidence="3" id="KW-1185">Reference proteome</keyword>
<evidence type="ECO:0008006" key="4">
    <source>
        <dbReference type="Google" id="ProtNLM"/>
    </source>
</evidence>
<feature type="region of interest" description="Disordered" evidence="1">
    <location>
        <begin position="1"/>
        <end position="24"/>
    </location>
</feature>
<organism evidence="2 3">
    <name type="scientific">Leptospira kobayashii</name>
    <dbReference type="NCBI Taxonomy" id="1917830"/>
    <lineage>
        <taxon>Bacteria</taxon>
        <taxon>Pseudomonadati</taxon>
        <taxon>Spirochaetota</taxon>
        <taxon>Spirochaetia</taxon>
        <taxon>Leptospirales</taxon>
        <taxon>Leptospiraceae</taxon>
        <taxon>Leptospira</taxon>
    </lineage>
</organism>
<dbReference type="Proteomes" id="UP000245263">
    <property type="component" value="Chromosome 1"/>
</dbReference>
<evidence type="ECO:0000313" key="2">
    <source>
        <dbReference type="EMBL" id="BDA79366.1"/>
    </source>
</evidence>
<sequence>MADSDSKKPSPKKKATANKKTVPTDPIEKIQTTLETSSGYLIYNDPKFLKPIPPVEKDLVKVLVRNPKEAFVFWNFDPTRFISLPKELGAPSMEQVHFKLRIQYKKESGFAEDWYDLSAFTSSYYCKWDIFVKEISASLFAFFGERSCFCLETKTGDLPKATESFLLDEEWIHPNWVESGWVKKNDSGHWVFSEAYYSAESKKFLRSREIMGGSSGFASHSHINQ</sequence>
<reference evidence="2 3" key="1">
    <citation type="submission" date="2021-08" db="EMBL/GenBank/DDBJ databases">
        <title>Complete genome sequence of Leptospira kobayashii strain E30.</title>
        <authorList>
            <person name="Nakao R."/>
            <person name="Nakamura S."/>
            <person name="Masuzawa T."/>
            <person name="Koizumi N."/>
        </authorList>
    </citation>
    <scope>NUCLEOTIDE SEQUENCE [LARGE SCALE GENOMIC DNA]</scope>
    <source>
        <strain evidence="2 3">E30</strain>
    </source>
</reference>
<name>A0ABN6KH60_9LEPT</name>
<gene>
    <name evidence="2" type="ORF">LPTSP3_g22960</name>
</gene>
<evidence type="ECO:0000313" key="3">
    <source>
        <dbReference type="Proteomes" id="UP000245263"/>
    </source>
</evidence>
<accession>A0ABN6KH60</accession>
<dbReference type="RefSeq" id="WP_109019221.1">
    <property type="nucleotide sequence ID" value="NZ_AP025028.1"/>
</dbReference>
<evidence type="ECO:0000256" key="1">
    <source>
        <dbReference type="SAM" id="MobiDB-lite"/>
    </source>
</evidence>